<dbReference type="EMBL" id="CP087781">
    <property type="protein sequence ID" value="UZA51824.1"/>
    <property type="molecule type" value="Genomic_DNA"/>
</dbReference>
<name>A0AAX3EUU2_MORBO</name>
<evidence type="ECO:0000313" key="3">
    <source>
        <dbReference type="Proteomes" id="UP001163283"/>
    </source>
</evidence>
<dbReference type="Proteomes" id="UP001163283">
    <property type="component" value="Chromosome"/>
</dbReference>
<dbReference type="SMART" id="SM00901">
    <property type="entry name" value="FRG"/>
    <property type="match status" value="1"/>
</dbReference>
<sequence>MSNEIRIKSVAEFVDRLSKLEKPKQGYTRFFRGHSNERFNLEPKVYRQDNWIENEHKIVKDVLTECAEYFSPHDTLFDKLVKMQHYGYPTRLLDITYNSLVALYFAVNENDTTTNKDGTNGEVIIFDIPNDEIKYHDSDTVAILSALSLRDESFDIEFYRKMAHKDFLTDTNLLLSQLRKNPLNLQDNLMNISKQIDDDILSYQDKKQRDALFEEINKKFNTYPEIIQLLNDIRKDKPYFLPNIDIRDIGRTLCVKPVLNNERIKKQQGAFLIFGIDENKLNPTEFRDIGENATYQHITIDKYAKSFIVNELKSFGISYQTLFPELENQAKYIINRYKDI</sequence>
<organism evidence="2 3">
    <name type="scientific">Moraxella bovis</name>
    <dbReference type="NCBI Taxonomy" id="476"/>
    <lineage>
        <taxon>Bacteria</taxon>
        <taxon>Pseudomonadati</taxon>
        <taxon>Pseudomonadota</taxon>
        <taxon>Gammaproteobacteria</taxon>
        <taxon>Moraxellales</taxon>
        <taxon>Moraxellaceae</taxon>
        <taxon>Moraxella</taxon>
    </lineage>
</organism>
<dbReference type="Pfam" id="PF08867">
    <property type="entry name" value="FRG"/>
    <property type="match status" value="1"/>
</dbReference>
<accession>A0AAX3EUU2</accession>
<evidence type="ECO:0000313" key="2">
    <source>
        <dbReference type="EMBL" id="UZA51824.1"/>
    </source>
</evidence>
<dbReference type="InterPro" id="IPR014966">
    <property type="entry name" value="FRG-dom"/>
</dbReference>
<protein>
    <submittedName>
        <fullName evidence="2">FRG domain-containing protein</fullName>
    </submittedName>
</protein>
<evidence type="ECO:0000259" key="1">
    <source>
        <dbReference type="SMART" id="SM00901"/>
    </source>
</evidence>
<feature type="domain" description="FRG" evidence="1">
    <location>
        <begin position="25"/>
        <end position="124"/>
    </location>
</feature>
<dbReference type="RefSeq" id="WP_264689880.1">
    <property type="nucleotide sequence ID" value="NZ_CP087781.1"/>
</dbReference>
<gene>
    <name evidence="2" type="ORF">LP129_01240</name>
</gene>
<proteinExistence type="predicted"/>
<reference evidence="2 3" key="1">
    <citation type="journal article" date="2022" name="BMC Microbiol.">
        <title>Whole genome sequencing of Moraxella bovis strains from North America reveals two genotypes with different genetic determinants.</title>
        <authorList>
            <person name="Wynn E.L."/>
            <person name="Hille M.M."/>
            <person name="Loy J.D."/>
            <person name="Schuller G."/>
            <person name="Kuhn K.L."/>
            <person name="Dickey A.M."/>
            <person name="Bono J.L."/>
            <person name="Clawson M.L."/>
        </authorList>
    </citation>
    <scope>NUCLEOTIDE SEQUENCE [LARGE SCALE GENOMIC DNA]</scope>
    <source>
        <strain evidence="2 3">SAM57978</strain>
    </source>
</reference>
<dbReference type="AlphaFoldDB" id="A0AAX3EUU2"/>